<dbReference type="PANTHER" id="PTHR40758">
    <property type="entry name" value="CONSERVED PROTEIN"/>
    <property type="match status" value="1"/>
</dbReference>
<evidence type="ECO:0000259" key="1">
    <source>
        <dbReference type="Pfam" id="PF07398"/>
    </source>
</evidence>
<evidence type="ECO:0000259" key="2">
    <source>
        <dbReference type="Pfam" id="PF11716"/>
    </source>
</evidence>
<dbReference type="NCBIfam" id="TIGR03083">
    <property type="entry name" value="maleylpyruvate isomerase family mycothiol-dependent enzyme"/>
    <property type="match status" value="1"/>
</dbReference>
<feature type="domain" description="MDMPI C-terminal" evidence="1">
    <location>
        <begin position="153"/>
        <end position="233"/>
    </location>
</feature>
<organism evidence="3">
    <name type="scientific">Actinoplanes campanulatus</name>
    <dbReference type="NCBI Taxonomy" id="113559"/>
    <lineage>
        <taxon>Bacteria</taxon>
        <taxon>Bacillati</taxon>
        <taxon>Actinomycetota</taxon>
        <taxon>Actinomycetes</taxon>
        <taxon>Micromonosporales</taxon>
        <taxon>Micromonosporaceae</taxon>
        <taxon>Actinoplanes</taxon>
    </lineage>
</organism>
<dbReference type="EMBL" id="BOMF01000172">
    <property type="protein sequence ID" value="GID51203.1"/>
    <property type="molecule type" value="Genomic_DNA"/>
</dbReference>
<proteinExistence type="predicted"/>
<dbReference type="SUPFAM" id="SSF109854">
    <property type="entry name" value="DinB/YfiT-like putative metalloenzymes"/>
    <property type="match status" value="1"/>
</dbReference>
<comment type="caution">
    <text evidence="3">The sequence shown here is derived from an EMBL/GenBank/DDBJ whole genome shotgun (WGS) entry which is preliminary data.</text>
</comment>
<name>A0ABQ3WYE1_9ACTN</name>
<gene>
    <name evidence="3" type="ORF">Aca07nite_84780</name>
</gene>
<feature type="domain" description="Mycothiol-dependent maleylpyruvate isomerase metal-binding" evidence="2">
    <location>
        <begin position="27"/>
        <end position="139"/>
    </location>
</feature>
<sequence>MRDTAEIDDIEWISLPPPEGLMDYLALLHDEFAAYQACLDGDLTAPVEHCGDWTLRDLTVHLGQGNLWAATAITELRGDYQPEPPPEDLGEWFEGTARTLEKALERDPAAEAWTFAPPRTVAFWRRRRCLETVVHRWDAEHALGRPAELGPELCGDGIAEVIEVFVPRMIKRGLAVEPQAAVRFTATDLGTSWVLGPGEPVATLTGTAQELMLALWNRRPLPWKTVTGDEAAARAALTGPLVP</sequence>
<dbReference type="RefSeq" id="WP_239141799.1">
    <property type="nucleotide sequence ID" value="NZ_BAAAGQ010000057.1"/>
</dbReference>
<dbReference type="InterPro" id="IPR024344">
    <property type="entry name" value="MDMPI_metal-binding"/>
</dbReference>
<evidence type="ECO:0008006" key="4">
    <source>
        <dbReference type="Google" id="ProtNLM"/>
    </source>
</evidence>
<reference evidence="3" key="1">
    <citation type="submission" date="2021-01" db="EMBL/GenBank/DDBJ databases">
        <title>Whole genome shotgun sequence of Actinoplanes capillaceus NBRC 16408.</title>
        <authorList>
            <person name="Komaki H."/>
            <person name="Tamura T."/>
        </authorList>
    </citation>
    <scope>NUCLEOTIDE SEQUENCE [LARGE SCALE GENOMIC DNA]</scope>
    <source>
        <strain evidence="3">NBRC 16408</strain>
    </source>
</reference>
<evidence type="ECO:0000313" key="3">
    <source>
        <dbReference type="EMBL" id="GID51203.1"/>
    </source>
</evidence>
<dbReference type="InterPro" id="IPR010872">
    <property type="entry name" value="MDMPI_C-term_domain"/>
</dbReference>
<dbReference type="PANTHER" id="PTHR40758:SF1">
    <property type="entry name" value="CONSERVED PROTEIN"/>
    <property type="match status" value="1"/>
</dbReference>
<accession>A0ABQ3WYE1</accession>
<protein>
    <recommendedName>
        <fullName evidence="4">TIGR03083 family protein</fullName>
    </recommendedName>
</protein>
<dbReference type="InterPro" id="IPR034660">
    <property type="entry name" value="DinB/YfiT-like"/>
</dbReference>
<dbReference type="Pfam" id="PF11716">
    <property type="entry name" value="MDMPI_N"/>
    <property type="match status" value="1"/>
</dbReference>
<dbReference type="Pfam" id="PF07398">
    <property type="entry name" value="MDMPI_C"/>
    <property type="match status" value="1"/>
</dbReference>
<dbReference type="InterPro" id="IPR017517">
    <property type="entry name" value="Maleyloyr_isom"/>
</dbReference>